<dbReference type="InterPro" id="IPR039426">
    <property type="entry name" value="TonB-dep_rcpt-like"/>
</dbReference>
<dbReference type="InterPro" id="IPR000531">
    <property type="entry name" value="Beta-barrel_TonB"/>
</dbReference>
<dbReference type="GO" id="GO:0006826">
    <property type="term" value="P:iron ion transport"/>
    <property type="evidence" value="ECO:0007669"/>
    <property type="project" value="UniProtKB-KW"/>
</dbReference>
<accession>A0A127M2S2</accession>
<evidence type="ECO:0000256" key="9">
    <source>
        <dbReference type="ARBA" id="ARBA00023136"/>
    </source>
</evidence>
<name>A0A127M2S2_9GAMM</name>
<evidence type="ECO:0000256" key="1">
    <source>
        <dbReference type="ARBA" id="ARBA00004571"/>
    </source>
</evidence>
<evidence type="ECO:0000256" key="2">
    <source>
        <dbReference type="ARBA" id="ARBA00022448"/>
    </source>
</evidence>
<dbReference type="PROSITE" id="PS52016">
    <property type="entry name" value="TONB_DEPENDENT_REC_3"/>
    <property type="match status" value="1"/>
</dbReference>
<dbReference type="EMBL" id="CP014544">
    <property type="protein sequence ID" value="AMO67532.1"/>
    <property type="molecule type" value="Genomic_DNA"/>
</dbReference>
<evidence type="ECO:0000256" key="4">
    <source>
        <dbReference type="ARBA" id="ARBA00022496"/>
    </source>
</evidence>
<comment type="subcellular location">
    <subcellularLocation>
        <location evidence="1 11">Cell outer membrane</location>
        <topology evidence="1 11">Multi-pass membrane protein</topology>
    </subcellularLocation>
</comment>
<organism evidence="15 16">
    <name type="scientific">Zhongshania aliphaticivorans</name>
    <dbReference type="NCBI Taxonomy" id="1470434"/>
    <lineage>
        <taxon>Bacteria</taxon>
        <taxon>Pseudomonadati</taxon>
        <taxon>Pseudomonadota</taxon>
        <taxon>Gammaproteobacteria</taxon>
        <taxon>Cellvibrionales</taxon>
        <taxon>Spongiibacteraceae</taxon>
        <taxon>Zhongshania</taxon>
    </lineage>
</organism>
<keyword evidence="3 11" id="KW-1134">Transmembrane beta strand</keyword>
<keyword evidence="2 11" id="KW-0813">Transport</keyword>
<dbReference type="Proteomes" id="UP000074119">
    <property type="component" value="Chromosome"/>
</dbReference>
<sequence length="845" mass="92021">MLRLQAWGLGVSVLSPLLLGSGFLHAESSTTPRVKAVLEEVVVTARRREESLQETPLAVTALGSDYLEAMGVSSIADVETLSPSLQFSQTNYKAPAIFIRGIGQRSGNPVLDPGVGIYLNGVYVPRSDAQLLDAVDVANIQVLRGPQGTLFGKNNIGGALLVDSKRPHIDALELSARVTLGSDGRKDAKLNANVPWAGDAISTRFALSSKRSDGYIENAASSHNLFDEDRTAFSQRTIWDVNDSLELDFFSFFSRIDERGTPYNCQFQNSGAILTQGVYRGDGGENLQAACDASTALADQFAVSQNDDDAVYAIDNQMHALTLRLPVLGFDMESITSYAFQNNIRISGDSDGTAVRSVSVGPNAGNVVFAGGGMTAPDAERNQFTQELKFNGSLLDDTLNLTFGVFYAREELTNTLDGTEVGDNGLVGIPASAAVGLPVPLPVPSELLLPVQANTASLADYENETKAIFAQASWDVYDWLQLTLGLRYTEEERSSIHTMVVPDYEEYANRLNAQIGSNPAIITPVVHAMDGIYSPVSRDQYFAYQAPEVPLVFLPSIAGSTTFSEFTPLFTANMIAPDELASRLNLDSLIAYVTVSDGFKSGGLDVRSTQTGSNIQQFEPEQVRNTEFGVKIDALDQRLRFNVAVYQLDYTDLQVALYERGNTNTEVVQFTGNAGKAVVDGFELELTALLGNWTVNANAGYTDGDFIEYDLGTNTADGFAIVDRSNEAFPQVPQNVRGLVVQYDWPTDLGLFVPSLQYYYSDEIFIGTDYLSGNYDSSFIDQYETYNGRLMWEVNERLNVSAYINNLKDTPYFVGGIAVTSVIGVANRVPGAPRHFGLEVSYQFQ</sequence>
<dbReference type="KEGG" id="zal:AZF00_04125"/>
<keyword evidence="9 11" id="KW-0472">Membrane</keyword>
<evidence type="ECO:0000259" key="14">
    <source>
        <dbReference type="Pfam" id="PF07715"/>
    </source>
</evidence>
<feature type="domain" description="TonB-dependent receptor-like beta-barrel" evidence="13">
    <location>
        <begin position="316"/>
        <end position="807"/>
    </location>
</feature>
<dbReference type="AlphaFoldDB" id="A0A127M2S2"/>
<evidence type="ECO:0000256" key="10">
    <source>
        <dbReference type="ARBA" id="ARBA00023237"/>
    </source>
</evidence>
<dbReference type="GO" id="GO:0009279">
    <property type="term" value="C:cell outer membrane"/>
    <property type="evidence" value="ECO:0007669"/>
    <property type="project" value="UniProtKB-SubCell"/>
</dbReference>
<evidence type="ECO:0000313" key="16">
    <source>
        <dbReference type="Proteomes" id="UP000074119"/>
    </source>
</evidence>
<keyword evidence="8 12" id="KW-0798">TonB box</keyword>
<proteinExistence type="inferred from homology"/>
<dbReference type="STRING" id="1470434.AZF00_04125"/>
<dbReference type="InterPro" id="IPR036942">
    <property type="entry name" value="Beta-barrel_TonB_sf"/>
</dbReference>
<evidence type="ECO:0008006" key="17">
    <source>
        <dbReference type="Google" id="ProtNLM"/>
    </source>
</evidence>
<reference evidence="15 16" key="1">
    <citation type="submission" date="2015-12" db="EMBL/GenBank/DDBJ databases">
        <authorList>
            <person name="Shamseldin A."/>
            <person name="Moawad H."/>
            <person name="Abd El-Rahim W.M."/>
            <person name="Sadowsky M.J."/>
        </authorList>
    </citation>
    <scope>NUCLEOTIDE SEQUENCE [LARGE SCALE GENOMIC DNA]</scope>
    <source>
        <strain evidence="15 16">SM2</strain>
    </source>
</reference>
<dbReference type="PANTHER" id="PTHR32552:SF81">
    <property type="entry name" value="TONB-DEPENDENT OUTER MEMBRANE RECEPTOR"/>
    <property type="match status" value="1"/>
</dbReference>
<dbReference type="Pfam" id="PF07715">
    <property type="entry name" value="Plug"/>
    <property type="match status" value="1"/>
</dbReference>
<dbReference type="PANTHER" id="PTHR32552">
    <property type="entry name" value="FERRICHROME IRON RECEPTOR-RELATED"/>
    <property type="match status" value="1"/>
</dbReference>
<gene>
    <name evidence="15" type="ORF">AZF00_04125</name>
</gene>
<keyword evidence="5 11" id="KW-0812">Transmembrane</keyword>
<keyword evidence="7" id="KW-0406">Ion transport</keyword>
<evidence type="ECO:0000256" key="5">
    <source>
        <dbReference type="ARBA" id="ARBA00022692"/>
    </source>
</evidence>
<evidence type="ECO:0000256" key="12">
    <source>
        <dbReference type="RuleBase" id="RU003357"/>
    </source>
</evidence>
<protein>
    <recommendedName>
        <fullName evidence="17">Pesticin receptor</fullName>
    </recommendedName>
</protein>
<keyword evidence="4" id="KW-0410">Iron transport</keyword>
<dbReference type="Pfam" id="PF00593">
    <property type="entry name" value="TonB_dep_Rec_b-barrel"/>
    <property type="match status" value="1"/>
</dbReference>
<dbReference type="Gene3D" id="2.40.170.20">
    <property type="entry name" value="TonB-dependent receptor, beta-barrel domain"/>
    <property type="match status" value="1"/>
</dbReference>
<evidence type="ECO:0000256" key="3">
    <source>
        <dbReference type="ARBA" id="ARBA00022452"/>
    </source>
</evidence>
<evidence type="ECO:0000256" key="6">
    <source>
        <dbReference type="ARBA" id="ARBA00023004"/>
    </source>
</evidence>
<keyword evidence="6" id="KW-0408">Iron</keyword>
<dbReference type="RefSeq" id="WP_008246148.1">
    <property type="nucleotide sequence ID" value="NZ_CP014544.1"/>
</dbReference>
<feature type="domain" description="TonB-dependent receptor plug" evidence="14">
    <location>
        <begin position="52"/>
        <end position="159"/>
    </location>
</feature>
<keyword evidence="10 11" id="KW-0998">Cell outer membrane</keyword>
<evidence type="ECO:0000313" key="15">
    <source>
        <dbReference type="EMBL" id="AMO67532.1"/>
    </source>
</evidence>
<dbReference type="InterPro" id="IPR012910">
    <property type="entry name" value="Plug_dom"/>
</dbReference>
<dbReference type="SUPFAM" id="SSF56935">
    <property type="entry name" value="Porins"/>
    <property type="match status" value="1"/>
</dbReference>
<evidence type="ECO:0000256" key="8">
    <source>
        <dbReference type="ARBA" id="ARBA00023077"/>
    </source>
</evidence>
<comment type="similarity">
    <text evidence="11 12">Belongs to the TonB-dependent receptor family.</text>
</comment>
<evidence type="ECO:0000256" key="7">
    <source>
        <dbReference type="ARBA" id="ARBA00023065"/>
    </source>
</evidence>
<evidence type="ECO:0000256" key="11">
    <source>
        <dbReference type="PROSITE-ProRule" id="PRU01360"/>
    </source>
</evidence>
<evidence type="ECO:0000259" key="13">
    <source>
        <dbReference type="Pfam" id="PF00593"/>
    </source>
</evidence>